<dbReference type="EMBL" id="CM023473">
    <property type="protein sequence ID" value="KAH7953722.1"/>
    <property type="molecule type" value="Genomic_DNA"/>
</dbReference>
<keyword evidence="2" id="KW-1185">Reference proteome</keyword>
<dbReference type="Proteomes" id="UP000821865">
    <property type="component" value="Chromosome 4"/>
</dbReference>
<protein>
    <submittedName>
        <fullName evidence="1">Uncharacterized protein</fullName>
    </submittedName>
</protein>
<evidence type="ECO:0000313" key="1">
    <source>
        <dbReference type="EMBL" id="KAH7953722.1"/>
    </source>
</evidence>
<organism evidence="1 2">
    <name type="scientific">Dermacentor silvarum</name>
    <name type="common">Tick</name>
    <dbReference type="NCBI Taxonomy" id="543639"/>
    <lineage>
        <taxon>Eukaryota</taxon>
        <taxon>Metazoa</taxon>
        <taxon>Ecdysozoa</taxon>
        <taxon>Arthropoda</taxon>
        <taxon>Chelicerata</taxon>
        <taxon>Arachnida</taxon>
        <taxon>Acari</taxon>
        <taxon>Parasitiformes</taxon>
        <taxon>Ixodida</taxon>
        <taxon>Ixodoidea</taxon>
        <taxon>Ixodidae</taxon>
        <taxon>Rhipicephalinae</taxon>
        <taxon>Dermacentor</taxon>
    </lineage>
</organism>
<sequence>MAHHTDVQLSNTEIKFLLPNTMSKLQPLDQGIIRTFKSIYKRRLIEILLVKLRMGQELKIDLLGAIQMLKASWDNVKQSTIVNCFRHASFVGSTEEASEEATEMAGLNDMEEECQLEETWSTLEHFVGAEPQSMCIEDFICSDDSTRTTAKLMDVEIAAKVAAEQPNEDAAEVDSASAYVAPLPTSTEAVAALAPVSRYCGAIEGTGLSLVDCLDYAYAEDAVVKQTVANKKQATLLQYIQPNE</sequence>
<evidence type="ECO:0000313" key="2">
    <source>
        <dbReference type="Proteomes" id="UP000821865"/>
    </source>
</evidence>
<gene>
    <name evidence="1" type="ORF">HPB49_011680</name>
</gene>
<accession>A0ACB8CXJ1</accession>
<comment type="caution">
    <text evidence="1">The sequence shown here is derived from an EMBL/GenBank/DDBJ whole genome shotgun (WGS) entry which is preliminary data.</text>
</comment>
<proteinExistence type="predicted"/>
<reference evidence="1" key="1">
    <citation type="submission" date="2020-05" db="EMBL/GenBank/DDBJ databases">
        <title>Large-scale comparative analyses of tick genomes elucidate their genetic diversity and vector capacities.</title>
        <authorList>
            <person name="Jia N."/>
            <person name="Wang J."/>
            <person name="Shi W."/>
            <person name="Du L."/>
            <person name="Sun Y."/>
            <person name="Zhan W."/>
            <person name="Jiang J."/>
            <person name="Wang Q."/>
            <person name="Zhang B."/>
            <person name="Ji P."/>
            <person name="Sakyi L.B."/>
            <person name="Cui X."/>
            <person name="Yuan T."/>
            <person name="Jiang B."/>
            <person name="Yang W."/>
            <person name="Lam T.T.-Y."/>
            <person name="Chang Q."/>
            <person name="Ding S."/>
            <person name="Wang X."/>
            <person name="Zhu J."/>
            <person name="Ruan X."/>
            <person name="Zhao L."/>
            <person name="Wei J."/>
            <person name="Que T."/>
            <person name="Du C."/>
            <person name="Cheng J."/>
            <person name="Dai P."/>
            <person name="Han X."/>
            <person name="Huang E."/>
            <person name="Gao Y."/>
            <person name="Liu J."/>
            <person name="Shao H."/>
            <person name="Ye R."/>
            <person name="Li L."/>
            <person name="Wei W."/>
            <person name="Wang X."/>
            <person name="Wang C."/>
            <person name="Yang T."/>
            <person name="Huo Q."/>
            <person name="Li W."/>
            <person name="Guo W."/>
            <person name="Chen H."/>
            <person name="Zhou L."/>
            <person name="Ni X."/>
            <person name="Tian J."/>
            <person name="Zhou Y."/>
            <person name="Sheng Y."/>
            <person name="Liu T."/>
            <person name="Pan Y."/>
            <person name="Xia L."/>
            <person name="Li J."/>
            <person name="Zhao F."/>
            <person name="Cao W."/>
        </authorList>
    </citation>
    <scope>NUCLEOTIDE SEQUENCE</scope>
    <source>
        <strain evidence="1">Dsil-2018</strain>
    </source>
</reference>
<name>A0ACB8CXJ1_DERSI</name>